<accession>A0ABP0ETS5</accession>
<protein>
    <submittedName>
        <fullName evidence="1">Uncharacterized protein</fullName>
    </submittedName>
</protein>
<keyword evidence="2" id="KW-1185">Reference proteome</keyword>
<evidence type="ECO:0000313" key="2">
    <source>
        <dbReference type="Proteomes" id="UP001314181"/>
    </source>
</evidence>
<comment type="caution">
    <text evidence="1">The sequence shown here is derived from an EMBL/GenBank/DDBJ whole genome shotgun (WGS) entry which is preliminary data.</text>
</comment>
<sequence length="53" mass="5411">MLCGSEILLQFFIINTSIAMYLHMCGHGGMVDALGLGSSGVTCGGSSPPVHIS</sequence>
<evidence type="ECO:0000313" key="1">
    <source>
        <dbReference type="EMBL" id="CAK8162736.1"/>
    </source>
</evidence>
<organism evidence="1 2">
    <name type="scientific">Candidatus Xenohaliotis californiensis</name>
    <dbReference type="NCBI Taxonomy" id="84677"/>
    <lineage>
        <taxon>Bacteria</taxon>
        <taxon>Pseudomonadati</taxon>
        <taxon>Pseudomonadota</taxon>
        <taxon>Alphaproteobacteria</taxon>
        <taxon>Rickettsiales</taxon>
        <taxon>Anaplasmataceae</taxon>
        <taxon>Candidatus Xenohaliotis</taxon>
    </lineage>
</organism>
<dbReference type="EMBL" id="CAWVOK010000014">
    <property type="protein sequence ID" value="CAK8162736.1"/>
    <property type="molecule type" value="Genomic_DNA"/>
</dbReference>
<dbReference type="Proteomes" id="UP001314181">
    <property type="component" value="Unassembled WGS sequence"/>
</dbReference>
<gene>
    <name evidence="1" type="ORF">CAXC1_220037</name>
</gene>
<proteinExistence type="predicted"/>
<reference evidence="1 2" key="1">
    <citation type="submission" date="2024-01" db="EMBL/GenBank/DDBJ databases">
        <authorList>
            <person name="Kunselman E."/>
        </authorList>
    </citation>
    <scope>NUCLEOTIDE SEQUENCE [LARGE SCALE GENOMIC DNA]</scope>
    <source>
        <strain evidence="1">2 abalone samples</strain>
    </source>
</reference>
<name>A0ABP0ETS5_9RICK</name>